<name>A0A1E4SXI6_9ASCO</name>
<dbReference type="Pfam" id="PF10846">
    <property type="entry name" value="DUF2722"/>
    <property type="match status" value="1"/>
</dbReference>
<dbReference type="OrthoDB" id="4095763at2759"/>
<feature type="compositionally biased region" description="Low complexity" evidence="1">
    <location>
        <begin position="347"/>
        <end position="358"/>
    </location>
</feature>
<evidence type="ECO:0000313" key="2">
    <source>
        <dbReference type="EMBL" id="ODV84218.1"/>
    </source>
</evidence>
<accession>A0A1E4SXI6</accession>
<proteinExistence type="predicted"/>
<feature type="compositionally biased region" description="Low complexity" evidence="1">
    <location>
        <begin position="12"/>
        <end position="26"/>
    </location>
</feature>
<reference evidence="3" key="1">
    <citation type="submission" date="2016-04" db="EMBL/GenBank/DDBJ databases">
        <title>Comparative genomics of biotechnologically important yeasts.</title>
        <authorList>
            <consortium name="DOE Joint Genome Institute"/>
            <person name="Riley R."/>
            <person name="Haridas S."/>
            <person name="Wolfe K.H."/>
            <person name="Lopes M.R."/>
            <person name="Hittinger C.T."/>
            <person name="Goker M."/>
            <person name="Salamov A."/>
            <person name="Wisecaver J."/>
            <person name="Long T.M."/>
            <person name="Aerts A.L."/>
            <person name="Barry K."/>
            <person name="Choi C."/>
            <person name="Clum A."/>
            <person name="Coughlan A.Y."/>
            <person name="Deshpande S."/>
            <person name="Douglass A.P."/>
            <person name="Hanson S.J."/>
            <person name="Klenk H.-P."/>
            <person name="Labutti K."/>
            <person name="Lapidus A."/>
            <person name="Lindquist E."/>
            <person name="Lipzen A."/>
            <person name="Meier-Kolthoff J.P."/>
            <person name="Ohm R.A."/>
            <person name="Otillar R.P."/>
            <person name="Pangilinan J."/>
            <person name="Peng Y."/>
            <person name="Rokas A."/>
            <person name="Rosa C.A."/>
            <person name="Scheuner C."/>
            <person name="Sibirny A.A."/>
            <person name="Slot J.C."/>
            <person name="Stielow J.B."/>
            <person name="Sun H."/>
            <person name="Kurtzman C.P."/>
            <person name="Blackwell M."/>
            <person name="Grigoriev I.V."/>
            <person name="Jeffries T.W."/>
        </authorList>
    </citation>
    <scope>NUCLEOTIDE SEQUENCE [LARGE SCALE GENOMIC DNA]</scope>
    <source>
        <strain evidence="3">NRRL YB-2248</strain>
    </source>
</reference>
<dbReference type="Proteomes" id="UP000094801">
    <property type="component" value="Unassembled WGS sequence"/>
</dbReference>
<feature type="compositionally biased region" description="Polar residues" evidence="1">
    <location>
        <begin position="1"/>
        <end position="11"/>
    </location>
</feature>
<feature type="compositionally biased region" description="Polar residues" evidence="1">
    <location>
        <begin position="27"/>
        <end position="42"/>
    </location>
</feature>
<dbReference type="InterPro" id="IPR021216">
    <property type="entry name" value="DUF2722"/>
</dbReference>
<protein>
    <submittedName>
        <fullName evidence="2">Uncharacterized protein</fullName>
    </submittedName>
</protein>
<feature type="region of interest" description="Disordered" evidence="1">
    <location>
        <begin position="164"/>
        <end position="238"/>
    </location>
</feature>
<feature type="region of interest" description="Disordered" evidence="1">
    <location>
        <begin position="305"/>
        <end position="418"/>
    </location>
</feature>
<keyword evidence="3" id="KW-1185">Reference proteome</keyword>
<evidence type="ECO:0000256" key="1">
    <source>
        <dbReference type="SAM" id="MobiDB-lite"/>
    </source>
</evidence>
<sequence>MSATASASPIPQQFQSVFSLQSQNQSYPQSHHQGSRSVSSVERPQFEMGSRYINGREAVPNSREASKPELNTKENIPALQVLLGPEASTWPFSEESLRQALEVRIQQERTKQEFYKAESINRSLELMRLASKTNVPGHLIPLLFNVSEDSVQKLNDQQELLARQKRTSQDATSDLRQPIPQMSRPSVLHRTSHERSNTVSRSDDIKKDLADSRSNPMESYRFGSGSTSPVRKTSLNPRHQLSPYKIGAQAVSSLGGRYPHISTNNLKHGVHQRTISLPPQVSIPETESLDFSGRQQDNHNMNLRHRHTSSRTSSQIVIPEELLSQETPKKRKTESVDWRATNEDVGSSTPSKTKTQPTHMRMLSTDVTTLASPVKKDNADDESVLLDDDSIVSLNSPGPTTPERGDKSRPKFPNDILS</sequence>
<feature type="compositionally biased region" description="Basic and acidic residues" evidence="1">
    <location>
        <begin position="191"/>
        <end position="211"/>
    </location>
</feature>
<dbReference type="AlphaFoldDB" id="A0A1E4SXI6"/>
<feature type="compositionally biased region" description="Basic and acidic residues" evidence="1">
    <location>
        <begin position="333"/>
        <end position="342"/>
    </location>
</feature>
<evidence type="ECO:0000313" key="3">
    <source>
        <dbReference type="Proteomes" id="UP000094801"/>
    </source>
</evidence>
<feature type="compositionally biased region" description="Polar residues" evidence="1">
    <location>
        <begin position="224"/>
        <end position="238"/>
    </location>
</feature>
<feature type="region of interest" description="Disordered" evidence="1">
    <location>
        <begin position="1"/>
        <end position="44"/>
    </location>
</feature>
<dbReference type="EMBL" id="KV453858">
    <property type="protein sequence ID" value="ODV84218.1"/>
    <property type="molecule type" value="Genomic_DNA"/>
</dbReference>
<feature type="compositionally biased region" description="Acidic residues" evidence="1">
    <location>
        <begin position="379"/>
        <end position="390"/>
    </location>
</feature>
<gene>
    <name evidence="2" type="ORF">CANARDRAFT_177091</name>
</gene>
<organism evidence="2 3">
    <name type="scientific">[Candida] arabinofermentans NRRL YB-2248</name>
    <dbReference type="NCBI Taxonomy" id="983967"/>
    <lineage>
        <taxon>Eukaryota</taxon>
        <taxon>Fungi</taxon>
        <taxon>Dikarya</taxon>
        <taxon>Ascomycota</taxon>
        <taxon>Saccharomycotina</taxon>
        <taxon>Pichiomycetes</taxon>
        <taxon>Pichiales</taxon>
        <taxon>Pichiaceae</taxon>
        <taxon>Ogataea</taxon>
        <taxon>Ogataea/Candida clade</taxon>
    </lineage>
</organism>